<evidence type="ECO:0000259" key="1">
    <source>
        <dbReference type="Pfam" id="PF11575"/>
    </source>
</evidence>
<evidence type="ECO:0000313" key="3">
    <source>
        <dbReference type="Proteomes" id="UP000778578"/>
    </source>
</evidence>
<evidence type="ECO:0000313" key="2">
    <source>
        <dbReference type="EMBL" id="MBY8878436.1"/>
    </source>
</evidence>
<comment type="caution">
    <text evidence="2">The sequence shown here is derived from an EMBL/GenBank/DDBJ whole genome shotgun (WGS) entry which is preliminary data.</text>
</comment>
<dbReference type="EMBL" id="JAINZZ010000011">
    <property type="protein sequence ID" value="MBY8878436.1"/>
    <property type="molecule type" value="Genomic_DNA"/>
</dbReference>
<keyword evidence="3" id="KW-1185">Reference proteome</keyword>
<feature type="domain" description="Ferric siderophore reductase C-terminal" evidence="1">
    <location>
        <begin position="230"/>
        <end position="250"/>
    </location>
</feature>
<organism evidence="2 3">
    <name type="scientific">Actinacidiphila acidipaludis</name>
    <dbReference type="NCBI Taxonomy" id="2873382"/>
    <lineage>
        <taxon>Bacteria</taxon>
        <taxon>Bacillati</taxon>
        <taxon>Actinomycetota</taxon>
        <taxon>Actinomycetes</taxon>
        <taxon>Kitasatosporales</taxon>
        <taxon>Streptomycetaceae</taxon>
        <taxon>Actinacidiphila</taxon>
    </lineage>
</organism>
<accession>A0ABS7Q5K5</accession>
<name>A0ABS7Q5K5_9ACTN</name>
<protein>
    <submittedName>
        <fullName evidence="2">(2Fe-2S)-binding protein</fullName>
    </submittedName>
</protein>
<gene>
    <name evidence="2" type="ORF">K7862_12435</name>
</gene>
<dbReference type="Pfam" id="PF11575">
    <property type="entry name" value="FhuF_C"/>
    <property type="match status" value="1"/>
</dbReference>
<dbReference type="RefSeq" id="WP_222962579.1">
    <property type="nucleotide sequence ID" value="NZ_JAINZZ010000011.1"/>
</dbReference>
<dbReference type="InterPro" id="IPR024726">
    <property type="entry name" value="FhuF_C"/>
</dbReference>
<proteinExistence type="predicted"/>
<reference evidence="2 3" key="1">
    <citation type="submission" date="2021-08" db="EMBL/GenBank/DDBJ databases">
        <title>WGS of actinomycetes from Thailand.</title>
        <authorList>
            <person name="Thawai C."/>
        </authorList>
    </citation>
    <scope>NUCLEOTIDE SEQUENCE [LARGE SCALE GENOMIC DNA]</scope>
    <source>
        <strain evidence="2 3">PLK6-54</strain>
    </source>
</reference>
<sequence length="264" mass="28011">MPATCSSSYARLSAAFPGLHVTAGTPPRGPGWVGAAELARGGPELTAFIAGDADRLTGEHGRTPRPDVAAGLALHRYLWPACLLFTVPWFLHRRVPRLPVEDVAFHPATGRFAVDTRQLTGLLGDPVLRGPGRHATVRTEDALRGALRAALAEHLTPVLRGFAPHVRRGPRTLWRNATDEVAEGLWYIARLLGEEDRAVAELRALLPAGARFGTGGSAASRAPGGPARTRLTCCLFYTVSPSGTCAGCPRATDGPRLRHPAHAG</sequence>
<dbReference type="Proteomes" id="UP000778578">
    <property type="component" value="Unassembled WGS sequence"/>
</dbReference>